<reference evidence="2 3" key="1">
    <citation type="submission" date="2015-06" db="EMBL/GenBank/DDBJ databases">
        <title>Cloning and characterization of the uncialamcin biosynthetic gene cluster.</title>
        <authorList>
            <person name="Yan X."/>
            <person name="Huang T."/>
            <person name="Ge H."/>
            <person name="Shen B."/>
        </authorList>
    </citation>
    <scope>NUCLEOTIDE SEQUENCE [LARGE SCALE GENOMIC DNA]</scope>
    <source>
        <strain evidence="2 3">DCA2648</strain>
    </source>
</reference>
<keyword evidence="3" id="KW-1185">Reference proteome</keyword>
<dbReference type="EMBL" id="LFBV01000007">
    <property type="protein sequence ID" value="OKH92117.1"/>
    <property type="molecule type" value="Genomic_DNA"/>
</dbReference>
<dbReference type="Proteomes" id="UP000186455">
    <property type="component" value="Unassembled WGS sequence"/>
</dbReference>
<comment type="caution">
    <text evidence="2">The sequence shown here is derived from an EMBL/GenBank/DDBJ whole genome shotgun (WGS) entry which is preliminary data.</text>
</comment>
<gene>
    <name evidence="2" type="ORF">AB852_24435</name>
</gene>
<accession>A0A1Q4V2Q6</accession>
<evidence type="ECO:0000313" key="3">
    <source>
        <dbReference type="Proteomes" id="UP000186455"/>
    </source>
</evidence>
<protein>
    <submittedName>
        <fullName evidence="2">Uncharacterized protein</fullName>
    </submittedName>
</protein>
<evidence type="ECO:0000256" key="1">
    <source>
        <dbReference type="SAM" id="MobiDB-lite"/>
    </source>
</evidence>
<evidence type="ECO:0000313" key="2">
    <source>
        <dbReference type="EMBL" id="OKH92117.1"/>
    </source>
</evidence>
<name>A0A1Q4V2Q6_9ACTN</name>
<dbReference type="AlphaFoldDB" id="A0A1Q4V2Q6"/>
<sequence>MDREAAAGARDVLRGLPGESEGDTGDEGVLRLRAVDGPASLLGPAEEVFGWCGEDVVTVEKDSYAGPPAFAGPLDESFRMLMVCLGTPDRASKIVV</sequence>
<organism evidence="2 3">
    <name type="scientific">Streptomyces uncialis</name>
    <dbReference type="NCBI Taxonomy" id="1048205"/>
    <lineage>
        <taxon>Bacteria</taxon>
        <taxon>Bacillati</taxon>
        <taxon>Actinomycetota</taxon>
        <taxon>Actinomycetes</taxon>
        <taxon>Kitasatosporales</taxon>
        <taxon>Streptomycetaceae</taxon>
        <taxon>Streptomyces</taxon>
    </lineage>
</organism>
<proteinExistence type="predicted"/>
<feature type="region of interest" description="Disordered" evidence="1">
    <location>
        <begin position="1"/>
        <end position="27"/>
    </location>
</feature>